<dbReference type="InterPro" id="IPR036409">
    <property type="entry name" value="Aldolase_II/adducin_N_sf"/>
</dbReference>
<gene>
    <name evidence="3" type="ORF">SAMN06265784_1085</name>
</gene>
<evidence type="ECO:0000313" key="4">
    <source>
        <dbReference type="Proteomes" id="UP000193228"/>
    </source>
</evidence>
<feature type="domain" description="Class II aldolase/adducin N-terminal" evidence="2">
    <location>
        <begin position="46"/>
        <end position="223"/>
    </location>
</feature>
<organism evidence="3 4">
    <name type="scientific">Paraburkholderia susongensis</name>
    <dbReference type="NCBI Taxonomy" id="1515439"/>
    <lineage>
        <taxon>Bacteria</taxon>
        <taxon>Pseudomonadati</taxon>
        <taxon>Pseudomonadota</taxon>
        <taxon>Betaproteobacteria</taxon>
        <taxon>Burkholderiales</taxon>
        <taxon>Burkholderiaceae</taxon>
        <taxon>Paraburkholderia</taxon>
    </lineage>
</organism>
<dbReference type="SUPFAM" id="SSF53639">
    <property type="entry name" value="AraD/HMP-PK domain-like"/>
    <property type="match status" value="1"/>
</dbReference>
<name>A0A1X7LQT6_9BURK</name>
<dbReference type="NCBIfam" id="NF005484">
    <property type="entry name" value="PRK07090.1"/>
    <property type="match status" value="1"/>
</dbReference>
<comment type="similarity">
    <text evidence="1">Belongs to the aldolase class II family.</text>
</comment>
<evidence type="ECO:0000313" key="3">
    <source>
        <dbReference type="EMBL" id="SMG56030.1"/>
    </source>
</evidence>
<keyword evidence="4" id="KW-1185">Reference proteome</keyword>
<dbReference type="GO" id="GO:0051015">
    <property type="term" value="F:actin filament binding"/>
    <property type="evidence" value="ECO:0007669"/>
    <property type="project" value="TreeGrafter"/>
</dbReference>
<dbReference type="GO" id="GO:0005856">
    <property type="term" value="C:cytoskeleton"/>
    <property type="evidence" value="ECO:0007669"/>
    <property type="project" value="TreeGrafter"/>
</dbReference>
<dbReference type="PANTHER" id="PTHR10672">
    <property type="entry name" value="ADDUCIN"/>
    <property type="match status" value="1"/>
</dbReference>
<dbReference type="InterPro" id="IPR051017">
    <property type="entry name" value="Aldolase-II_Adducin_sf"/>
</dbReference>
<dbReference type="InterPro" id="IPR001303">
    <property type="entry name" value="Aldolase_II/adducin_N"/>
</dbReference>
<dbReference type="PANTHER" id="PTHR10672:SF3">
    <property type="entry name" value="PROTEIN HU-LI TAI SHAO"/>
    <property type="match status" value="1"/>
</dbReference>
<dbReference type="Pfam" id="PF00596">
    <property type="entry name" value="Aldolase_II"/>
    <property type="match status" value="1"/>
</dbReference>
<dbReference type="STRING" id="1515439.SAMN06265784_1085"/>
<dbReference type="EMBL" id="FXAT01000008">
    <property type="protein sequence ID" value="SMG56030.1"/>
    <property type="molecule type" value="Genomic_DNA"/>
</dbReference>
<dbReference type="AlphaFoldDB" id="A0A1X7LQT6"/>
<sequence>MLDLFDSPSLLQTETQMLDTAKQTVTDRAISDMSTRVDTGNWSDEQKMVLTCRMLAMENHSETLAGQITIRCDDGTFLTTPLAIAFDEVESRHIMRVDDSLNILEGSGMPNPAVRFHMWVYRRRPDVRSIVHTHPPYVSALSMAARPLRVAHMDATPFFNDCAFLREWPGLPIADDEGEIISSTLGTCRSILLAHHGFLAATSSIEETAYLSMLIERAARNQIRAEALGPIVELDAALAKESHDFLLQPSVVRASFAMFARRVLRQEPSALAGFN</sequence>
<proteinExistence type="inferred from homology"/>
<evidence type="ECO:0000256" key="1">
    <source>
        <dbReference type="ARBA" id="ARBA00037961"/>
    </source>
</evidence>
<evidence type="ECO:0000259" key="2">
    <source>
        <dbReference type="SMART" id="SM01007"/>
    </source>
</evidence>
<protein>
    <submittedName>
        <fullName evidence="3">L-fuculose-phosphate aldolase</fullName>
    </submittedName>
</protein>
<dbReference type="Proteomes" id="UP000193228">
    <property type="component" value="Unassembled WGS sequence"/>
</dbReference>
<accession>A0A1X7LQT6</accession>
<dbReference type="SMART" id="SM01007">
    <property type="entry name" value="Aldolase_II"/>
    <property type="match status" value="1"/>
</dbReference>
<dbReference type="Gene3D" id="3.40.225.10">
    <property type="entry name" value="Class II aldolase/adducin N-terminal domain"/>
    <property type="match status" value="1"/>
</dbReference>
<reference evidence="4" key="1">
    <citation type="submission" date="2017-04" db="EMBL/GenBank/DDBJ databases">
        <authorList>
            <person name="Varghese N."/>
            <person name="Submissions S."/>
        </authorList>
    </citation>
    <scope>NUCLEOTIDE SEQUENCE [LARGE SCALE GENOMIC DNA]</scope>
    <source>
        <strain evidence="4">LMG 29540</strain>
    </source>
</reference>